<gene>
    <name evidence="1" type="ORF">FIBSPDRAFT_951403</name>
</gene>
<keyword evidence="2" id="KW-1185">Reference proteome</keyword>
<dbReference type="Proteomes" id="UP000076532">
    <property type="component" value="Unassembled WGS sequence"/>
</dbReference>
<dbReference type="EMBL" id="KV417528">
    <property type="protein sequence ID" value="KZP24094.1"/>
    <property type="molecule type" value="Genomic_DNA"/>
</dbReference>
<dbReference type="STRING" id="436010.A0A166MKK2"/>
<proteinExistence type="predicted"/>
<dbReference type="OrthoDB" id="2422840at2759"/>
<evidence type="ECO:0000313" key="1">
    <source>
        <dbReference type="EMBL" id="KZP24094.1"/>
    </source>
</evidence>
<accession>A0A166MKK2</accession>
<dbReference type="AlphaFoldDB" id="A0A166MKK2"/>
<protein>
    <submittedName>
        <fullName evidence="1">Uncharacterized protein</fullName>
    </submittedName>
</protein>
<name>A0A166MKK2_9AGAM</name>
<sequence>MYITPIPILDEEEIPQVYAPESIRDRNTLILPSPWLLPSTMHRYLVSLDSVQKRSIVCALVTRECSMDLTEQETLDGVDTLVDPHTAIIFTSLGLLPLENEALSPRLPDQSWRYSSSRHP</sequence>
<organism evidence="1 2">
    <name type="scientific">Athelia psychrophila</name>
    <dbReference type="NCBI Taxonomy" id="1759441"/>
    <lineage>
        <taxon>Eukaryota</taxon>
        <taxon>Fungi</taxon>
        <taxon>Dikarya</taxon>
        <taxon>Basidiomycota</taxon>
        <taxon>Agaricomycotina</taxon>
        <taxon>Agaricomycetes</taxon>
        <taxon>Agaricomycetidae</taxon>
        <taxon>Atheliales</taxon>
        <taxon>Atheliaceae</taxon>
        <taxon>Athelia</taxon>
    </lineage>
</organism>
<evidence type="ECO:0000313" key="2">
    <source>
        <dbReference type="Proteomes" id="UP000076532"/>
    </source>
</evidence>
<reference evidence="1 2" key="1">
    <citation type="journal article" date="2016" name="Mol. Biol. Evol.">
        <title>Comparative Genomics of Early-Diverging Mushroom-Forming Fungi Provides Insights into the Origins of Lignocellulose Decay Capabilities.</title>
        <authorList>
            <person name="Nagy L.G."/>
            <person name="Riley R."/>
            <person name="Tritt A."/>
            <person name="Adam C."/>
            <person name="Daum C."/>
            <person name="Floudas D."/>
            <person name="Sun H."/>
            <person name="Yadav J.S."/>
            <person name="Pangilinan J."/>
            <person name="Larsson K.H."/>
            <person name="Matsuura K."/>
            <person name="Barry K."/>
            <person name="Labutti K."/>
            <person name="Kuo R."/>
            <person name="Ohm R.A."/>
            <person name="Bhattacharya S.S."/>
            <person name="Shirouzu T."/>
            <person name="Yoshinaga Y."/>
            <person name="Martin F.M."/>
            <person name="Grigoriev I.V."/>
            <person name="Hibbett D.S."/>
        </authorList>
    </citation>
    <scope>NUCLEOTIDE SEQUENCE [LARGE SCALE GENOMIC DNA]</scope>
    <source>
        <strain evidence="1 2">CBS 109695</strain>
    </source>
</reference>